<comment type="caution">
    <text evidence="1">The sequence shown here is derived from an EMBL/GenBank/DDBJ whole genome shotgun (WGS) entry which is preliminary data.</text>
</comment>
<dbReference type="GO" id="GO:0005737">
    <property type="term" value="C:cytoplasm"/>
    <property type="evidence" value="ECO:0007669"/>
    <property type="project" value="TreeGrafter"/>
</dbReference>
<dbReference type="AlphaFoldDB" id="A0A9W6INS9"/>
<proteinExistence type="predicted"/>
<dbReference type="GO" id="GO:0016791">
    <property type="term" value="F:phosphatase activity"/>
    <property type="evidence" value="ECO:0007669"/>
    <property type="project" value="TreeGrafter"/>
</dbReference>
<dbReference type="EMBL" id="BSFE01000013">
    <property type="protein sequence ID" value="GLK53762.1"/>
    <property type="molecule type" value="Genomic_DNA"/>
</dbReference>
<dbReference type="PANTHER" id="PTHR19288">
    <property type="entry name" value="4-NITROPHENYLPHOSPHATASE-RELATED"/>
    <property type="match status" value="1"/>
</dbReference>
<dbReference type="NCBIfam" id="TIGR01459">
    <property type="entry name" value="HAD-SF-IIA-hyp4"/>
    <property type="match status" value="1"/>
</dbReference>
<reference evidence="1" key="1">
    <citation type="journal article" date="2014" name="Int. J. Syst. Evol. Microbiol.">
        <title>Complete genome sequence of Corynebacterium casei LMG S-19264T (=DSM 44701T), isolated from a smear-ripened cheese.</title>
        <authorList>
            <consortium name="US DOE Joint Genome Institute (JGI-PGF)"/>
            <person name="Walter F."/>
            <person name="Albersmeier A."/>
            <person name="Kalinowski J."/>
            <person name="Ruckert C."/>
        </authorList>
    </citation>
    <scope>NUCLEOTIDE SEQUENCE</scope>
    <source>
        <strain evidence="1">VKM B-1513</strain>
    </source>
</reference>
<evidence type="ECO:0000313" key="1">
    <source>
        <dbReference type="EMBL" id="GLK53762.1"/>
    </source>
</evidence>
<dbReference type="PANTHER" id="PTHR19288:SF90">
    <property type="entry name" value="OS08G0542600 PROTEIN"/>
    <property type="match status" value="1"/>
</dbReference>
<name>A0A9W6INS9_9PROT</name>
<gene>
    <name evidence="1" type="ORF">GCM10017621_32700</name>
</gene>
<dbReference type="SUPFAM" id="SSF56784">
    <property type="entry name" value="HAD-like"/>
    <property type="match status" value="1"/>
</dbReference>
<dbReference type="InterPro" id="IPR006356">
    <property type="entry name" value="HAD-SF_hydro_IIA_hyp3"/>
</dbReference>
<dbReference type="Proteomes" id="UP001143486">
    <property type="component" value="Unassembled WGS sequence"/>
</dbReference>
<evidence type="ECO:0000313" key="2">
    <source>
        <dbReference type="Proteomes" id="UP001143486"/>
    </source>
</evidence>
<dbReference type="InterPro" id="IPR023214">
    <property type="entry name" value="HAD_sf"/>
</dbReference>
<protein>
    <submittedName>
        <fullName evidence="1">Haloacid dehalogenase</fullName>
    </submittedName>
</protein>
<dbReference type="Gene3D" id="3.40.50.1000">
    <property type="entry name" value="HAD superfamily/HAD-like"/>
    <property type="match status" value="2"/>
</dbReference>
<dbReference type="Pfam" id="PF13242">
    <property type="entry name" value="Hydrolase_like"/>
    <property type="match status" value="1"/>
</dbReference>
<dbReference type="CDD" id="cd07525">
    <property type="entry name" value="HAD_like"/>
    <property type="match status" value="1"/>
</dbReference>
<dbReference type="InterPro" id="IPR036412">
    <property type="entry name" value="HAD-like_sf"/>
</dbReference>
<organism evidence="1 2">
    <name type="scientific">Maricaulis virginensis</name>
    <dbReference type="NCBI Taxonomy" id="144022"/>
    <lineage>
        <taxon>Bacteria</taxon>
        <taxon>Pseudomonadati</taxon>
        <taxon>Pseudomonadota</taxon>
        <taxon>Alphaproteobacteria</taxon>
        <taxon>Maricaulales</taxon>
        <taxon>Maricaulaceae</taxon>
        <taxon>Maricaulis</taxon>
    </lineage>
</organism>
<reference evidence="1" key="2">
    <citation type="submission" date="2023-01" db="EMBL/GenBank/DDBJ databases">
        <authorList>
            <person name="Sun Q."/>
            <person name="Evtushenko L."/>
        </authorList>
    </citation>
    <scope>NUCLEOTIDE SEQUENCE</scope>
    <source>
        <strain evidence="1">VKM B-1513</strain>
    </source>
</reference>
<dbReference type="RefSeq" id="WP_271188101.1">
    <property type="nucleotide sequence ID" value="NZ_BSFE01000013.1"/>
</dbReference>
<sequence length="282" mass="30394">MTGFPRLGALRDHYDILYCDVWGVIRDGKALLPEAVEALQAFRRSGGAVCLVSNSPRRSPSLATMLAQMGLPDDATDAMVTSGDAIRAELVARTPGRAWRIGPDHDLGLYDGLDIIFTDVGEADFITCTGPDDYWNGTPDEYAERLAVARERGLDLVCANPDIVVQAGDRLIFCAGAIARRYREMGGTSVVAGKPHKPIYDLARAALQERGFTVEPDRVLAIGDGPETDVAGAIRIGVDALFIADGILGADMKSDGFDEEAVARALDEYGVSARWQAPRLVW</sequence>
<accession>A0A9W6INS9</accession>
<dbReference type="Pfam" id="PF13344">
    <property type="entry name" value="Hydrolase_6"/>
    <property type="match status" value="1"/>
</dbReference>
<keyword evidence="2" id="KW-1185">Reference proteome</keyword>
<dbReference type="InterPro" id="IPR006357">
    <property type="entry name" value="HAD-SF_hydro_IIA"/>
</dbReference>